<keyword evidence="12" id="KW-1185">Reference proteome</keyword>
<comment type="catalytic activity">
    <reaction evidence="1">
        <text>ATP + protein L-histidine = ADP + protein N-phospho-L-histidine.</text>
        <dbReference type="EC" id="2.7.13.3"/>
    </reaction>
</comment>
<keyword evidence="3" id="KW-0597">Phosphoprotein</keyword>
<feature type="transmembrane region" description="Helical" evidence="9">
    <location>
        <begin position="37"/>
        <end position="55"/>
    </location>
</feature>
<evidence type="ECO:0000256" key="8">
    <source>
        <dbReference type="ARBA" id="ARBA00023012"/>
    </source>
</evidence>
<name>A0A1H3RL30_9PSEU</name>
<dbReference type="Gene3D" id="3.30.565.10">
    <property type="entry name" value="Histidine kinase-like ATPase, C-terminal domain"/>
    <property type="match status" value="1"/>
</dbReference>
<dbReference type="PANTHER" id="PTHR24421:SF10">
    <property type="entry name" value="NITRATE_NITRITE SENSOR PROTEIN NARQ"/>
    <property type="match status" value="1"/>
</dbReference>
<evidence type="ECO:0000313" key="11">
    <source>
        <dbReference type="EMBL" id="SDZ26452.1"/>
    </source>
</evidence>
<proteinExistence type="predicted"/>
<accession>A0A1H3RL30</accession>
<feature type="transmembrane region" description="Helical" evidence="9">
    <location>
        <begin position="113"/>
        <end position="129"/>
    </location>
</feature>
<dbReference type="Pfam" id="PF07730">
    <property type="entry name" value="HisKA_3"/>
    <property type="match status" value="1"/>
</dbReference>
<sequence length="384" mass="40607">MLATFGRLSWVQRGALGLGLLTAATLAVLEGFSSETLAPGIGLAICGLVQVAVLAMPTLRPVVIVEATCVSIAFTLLTPALPQGLDNTYGLVETIALACLVTRVIIELPPRRSALLVPLQFLAIVIMPLRCYTIESGLREVFVILTSFATILVIVLGLYLRLHDQRRADGHEMAKQVQRLTYARDLHDFVAHHVTAIVAQAQAVRYTTAAGQQPTPEALDKMLAGIEKAGSQALASMRGMITVLRDDQPIPVRKPLGAVLSEATGQFVGPPVTTEIDEVLAETYLVPHVLDAVHHVVQESLTNVLRHAEGTTGVTVSARTLPDDKLEIVVRDDGAAKPGSSGGGFGLVGLRERVEAAGGTLTSGPDGDGWRVAATLPLTLALPS</sequence>
<evidence type="ECO:0000256" key="6">
    <source>
        <dbReference type="ARBA" id="ARBA00022777"/>
    </source>
</evidence>
<dbReference type="SMART" id="SM00387">
    <property type="entry name" value="HATPase_c"/>
    <property type="match status" value="1"/>
</dbReference>
<keyword evidence="4" id="KW-0808">Transferase</keyword>
<feature type="domain" description="Histidine kinase/HSP90-like ATPase" evidence="10">
    <location>
        <begin position="288"/>
        <end position="380"/>
    </location>
</feature>
<dbReference type="GO" id="GO:0016020">
    <property type="term" value="C:membrane"/>
    <property type="evidence" value="ECO:0007669"/>
    <property type="project" value="InterPro"/>
</dbReference>
<evidence type="ECO:0000256" key="3">
    <source>
        <dbReference type="ARBA" id="ARBA00022553"/>
    </source>
</evidence>
<feature type="transmembrane region" description="Helical" evidence="9">
    <location>
        <begin position="88"/>
        <end position="106"/>
    </location>
</feature>
<evidence type="ECO:0000256" key="7">
    <source>
        <dbReference type="ARBA" id="ARBA00022840"/>
    </source>
</evidence>
<keyword evidence="9" id="KW-0812">Transmembrane</keyword>
<dbReference type="PANTHER" id="PTHR24421">
    <property type="entry name" value="NITRATE/NITRITE SENSOR PROTEIN NARX-RELATED"/>
    <property type="match status" value="1"/>
</dbReference>
<dbReference type="Pfam" id="PF02518">
    <property type="entry name" value="HATPase_c"/>
    <property type="match status" value="1"/>
</dbReference>
<dbReference type="InterPro" id="IPR011712">
    <property type="entry name" value="Sig_transdc_His_kin_sub3_dim/P"/>
</dbReference>
<dbReference type="InterPro" id="IPR050482">
    <property type="entry name" value="Sensor_HK_TwoCompSys"/>
</dbReference>
<feature type="transmembrane region" description="Helical" evidence="9">
    <location>
        <begin position="141"/>
        <end position="160"/>
    </location>
</feature>
<evidence type="ECO:0000313" key="12">
    <source>
        <dbReference type="Proteomes" id="UP000199515"/>
    </source>
</evidence>
<dbReference type="AlphaFoldDB" id="A0A1H3RL30"/>
<keyword evidence="9" id="KW-1133">Transmembrane helix</keyword>
<dbReference type="GO" id="GO:0046983">
    <property type="term" value="F:protein dimerization activity"/>
    <property type="evidence" value="ECO:0007669"/>
    <property type="project" value="InterPro"/>
</dbReference>
<gene>
    <name evidence="11" type="ORF">SAMN05421504_111173</name>
</gene>
<organism evidence="11 12">
    <name type="scientific">Amycolatopsis xylanica</name>
    <dbReference type="NCBI Taxonomy" id="589385"/>
    <lineage>
        <taxon>Bacteria</taxon>
        <taxon>Bacillati</taxon>
        <taxon>Actinomycetota</taxon>
        <taxon>Actinomycetes</taxon>
        <taxon>Pseudonocardiales</taxon>
        <taxon>Pseudonocardiaceae</taxon>
        <taxon>Amycolatopsis</taxon>
    </lineage>
</organism>
<protein>
    <recommendedName>
        <fullName evidence="2">histidine kinase</fullName>
        <ecNumber evidence="2">2.7.13.3</ecNumber>
    </recommendedName>
</protein>
<evidence type="ECO:0000259" key="10">
    <source>
        <dbReference type="SMART" id="SM00387"/>
    </source>
</evidence>
<keyword evidence="6 11" id="KW-0418">Kinase</keyword>
<evidence type="ECO:0000256" key="9">
    <source>
        <dbReference type="SAM" id="Phobius"/>
    </source>
</evidence>
<dbReference type="Proteomes" id="UP000199515">
    <property type="component" value="Unassembled WGS sequence"/>
</dbReference>
<evidence type="ECO:0000256" key="2">
    <source>
        <dbReference type="ARBA" id="ARBA00012438"/>
    </source>
</evidence>
<dbReference type="STRING" id="589385.SAMN05421504_111173"/>
<dbReference type="EMBL" id="FNON01000011">
    <property type="protein sequence ID" value="SDZ26452.1"/>
    <property type="molecule type" value="Genomic_DNA"/>
</dbReference>
<evidence type="ECO:0000256" key="5">
    <source>
        <dbReference type="ARBA" id="ARBA00022741"/>
    </source>
</evidence>
<dbReference type="OrthoDB" id="227596at2"/>
<dbReference type="RefSeq" id="WP_091297978.1">
    <property type="nucleotide sequence ID" value="NZ_FNON01000011.1"/>
</dbReference>
<dbReference type="GO" id="GO:0005524">
    <property type="term" value="F:ATP binding"/>
    <property type="evidence" value="ECO:0007669"/>
    <property type="project" value="UniProtKB-KW"/>
</dbReference>
<dbReference type="GO" id="GO:0000155">
    <property type="term" value="F:phosphorelay sensor kinase activity"/>
    <property type="evidence" value="ECO:0007669"/>
    <property type="project" value="InterPro"/>
</dbReference>
<dbReference type="InterPro" id="IPR003594">
    <property type="entry name" value="HATPase_dom"/>
</dbReference>
<evidence type="ECO:0000256" key="4">
    <source>
        <dbReference type="ARBA" id="ARBA00022679"/>
    </source>
</evidence>
<keyword evidence="5" id="KW-0547">Nucleotide-binding</keyword>
<dbReference type="SUPFAM" id="SSF55874">
    <property type="entry name" value="ATPase domain of HSP90 chaperone/DNA topoisomerase II/histidine kinase"/>
    <property type="match status" value="1"/>
</dbReference>
<evidence type="ECO:0000256" key="1">
    <source>
        <dbReference type="ARBA" id="ARBA00000085"/>
    </source>
</evidence>
<dbReference type="InterPro" id="IPR036890">
    <property type="entry name" value="HATPase_C_sf"/>
</dbReference>
<keyword evidence="9" id="KW-0472">Membrane</keyword>
<keyword evidence="7" id="KW-0067">ATP-binding</keyword>
<keyword evidence="8" id="KW-0902">Two-component regulatory system</keyword>
<dbReference type="CDD" id="cd16917">
    <property type="entry name" value="HATPase_UhpB-NarQ-NarX-like"/>
    <property type="match status" value="1"/>
</dbReference>
<feature type="transmembrane region" description="Helical" evidence="9">
    <location>
        <begin position="62"/>
        <end position="82"/>
    </location>
</feature>
<reference evidence="11 12" key="1">
    <citation type="submission" date="2016-10" db="EMBL/GenBank/DDBJ databases">
        <authorList>
            <person name="de Groot N.N."/>
        </authorList>
    </citation>
    <scope>NUCLEOTIDE SEQUENCE [LARGE SCALE GENOMIC DNA]</scope>
    <source>
        <strain evidence="11 12">CPCC 202699</strain>
    </source>
</reference>
<dbReference type="Gene3D" id="1.20.5.1930">
    <property type="match status" value="1"/>
</dbReference>
<dbReference type="EC" id="2.7.13.3" evidence="2"/>